<sequence length="174" mass="18553">MSDSSHYAKSINFGIEVNVSSLMRKLHGLCKGVEIRSTNLSRGENHPMTSPALGEPRGSVRLLLTKNHPVPSPVLSWNPESNMSTTADTSKSAAAQNLMEKAPWRLLGGLMSEQSAEFLKDSGTTRTTYSFGIIDDTGRTYNAPTASINAGCIAGCTSIPSKGPPITTLEDPES</sequence>
<evidence type="ECO:0000313" key="1">
    <source>
        <dbReference type="EMBL" id="SOQ41081.1"/>
    </source>
</evidence>
<name>A0A2H1VJW2_SPOFR</name>
<protein>
    <submittedName>
        <fullName evidence="1">SFRICE_005336</fullName>
    </submittedName>
</protein>
<dbReference type="EMBL" id="ODYU01002942">
    <property type="protein sequence ID" value="SOQ41081.1"/>
    <property type="molecule type" value="Genomic_DNA"/>
</dbReference>
<gene>
    <name evidence="1" type="ORF">SFRICE_005336</name>
</gene>
<dbReference type="AlphaFoldDB" id="A0A2H1VJW2"/>
<reference evidence="1" key="1">
    <citation type="submission" date="2016-07" db="EMBL/GenBank/DDBJ databases">
        <authorList>
            <person name="Bretaudeau A."/>
        </authorList>
    </citation>
    <scope>NUCLEOTIDE SEQUENCE</scope>
    <source>
        <strain evidence="1">Rice</strain>
        <tissue evidence="1">Whole body</tissue>
    </source>
</reference>
<proteinExistence type="predicted"/>
<accession>A0A2H1VJW2</accession>
<organism evidence="1">
    <name type="scientific">Spodoptera frugiperda</name>
    <name type="common">Fall armyworm</name>
    <dbReference type="NCBI Taxonomy" id="7108"/>
    <lineage>
        <taxon>Eukaryota</taxon>
        <taxon>Metazoa</taxon>
        <taxon>Ecdysozoa</taxon>
        <taxon>Arthropoda</taxon>
        <taxon>Hexapoda</taxon>
        <taxon>Insecta</taxon>
        <taxon>Pterygota</taxon>
        <taxon>Neoptera</taxon>
        <taxon>Endopterygota</taxon>
        <taxon>Lepidoptera</taxon>
        <taxon>Glossata</taxon>
        <taxon>Ditrysia</taxon>
        <taxon>Noctuoidea</taxon>
        <taxon>Noctuidae</taxon>
        <taxon>Amphipyrinae</taxon>
        <taxon>Spodoptera</taxon>
    </lineage>
</organism>